<evidence type="ECO:0000313" key="2">
    <source>
        <dbReference type="EMBL" id="KJV35734.1"/>
    </source>
</evidence>
<dbReference type="GO" id="GO:0045892">
    <property type="term" value="P:negative regulation of DNA-templated transcription"/>
    <property type="evidence" value="ECO:0007669"/>
    <property type="project" value="UniProtKB-ARBA"/>
</dbReference>
<sequence length="90" mass="9986">MSHVNQNKSRVTSRVRRLKGQLDALERALEGDADCLDVLTQAAAIRGASQGLMVELLGDHLRQHVVAEKDEAVRESEADHVLQLVKRYLG</sequence>
<dbReference type="RefSeq" id="WP_045828831.1">
    <property type="nucleotide sequence ID" value="NZ_JZRB01000014.1"/>
</dbReference>
<evidence type="ECO:0000256" key="1">
    <source>
        <dbReference type="ARBA" id="ARBA00005260"/>
    </source>
</evidence>
<evidence type="ECO:0000313" key="3">
    <source>
        <dbReference type="Proteomes" id="UP000033651"/>
    </source>
</evidence>
<dbReference type="Pfam" id="PF02583">
    <property type="entry name" value="Trns_repr_metal"/>
    <property type="match status" value="1"/>
</dbReference>
<dbReference type="PATRIC" id="fig|345309.4.peg.600"/>
<dbReference type="PANTHER" id="PTHR33677">
    <property type="entry name" value="TRANSCRIPTIONAL REPRESSOR FRMR-RELATED"/>
    <property type="match status" value="1"/>
</dbReference>
<comment type="similarity">
    <text evidence="1">Belongs to the FrmR/RcnR family.</text>
</comment>
<gene>
    <name evidence="2" type="ORF">VI08_06980</name>
</gene>
<dbReference type="CDD" id="cd10153">
    <property type="entry name" value="RcnR-FrmR-like_DUF156"/>
    <property type="match status" value="1"/>
</dbReference>
<dbReference type="EMBL" id="JZRB01000014">
    <property type="protein sequence ID" value="KJV35734.1"/>
    <property type="molecule type" value="Genomic_DNA"/>
</dbReference>
<dbReference type="InterPro" id="IPR003735">
    <property type="entry name" value="Metal_Tscrpt_repr"/>
</dbReference>
<reference evidence="2 3" key="1">
    <citation type="submission" date="2015-03" db="EMBL/GenBank/DDBJ databases">
        <title>Draft genome sequence of Luteibacter yeojuensis strain SU11.</title>
        <authorList>
            <person name="Sulaiman J."/>
            <person name="Priya K."/>
            <person name="Chan K.-G."/>
        </authorList>
    </citation>
    <scope>NUCLEOTIDE SEQUENCE [LARGE SCALE GENOMIC DNA]</scope>
    <source>
        <strain evidence="2 3">SU11</strain>
    </source>
</reference>
<dbReference type="Gene3D" id="1.20.58.1000">
    <property type="entry name" value="Metal-sensitive repressor, helix protomer"/>
    <property type="match status" value="1"/>
</dbReference>
<keyword evidence="3" id="KW-1185">Reference proteome</keyword>
<comment type="caution">
    <text evidence="2">The sequence shown here is derived from an EMBL/GenBank/DDBJ whole genome shotgun (WGS) entry which is preliminary data.</text>
</comment>
<protein>
    <recommendedName>
        <fullName evidence="4">DNA-binding FrmR family transcriptional regulator</fullName>
    </recommendedName>
</protein>
<accession>A0A0F3L051</accession>
<dbReference type="PANTHER" id="PTHR33677:SF5">
    <property type="entry name" value="TRANSCRIPTIONAL REPRESSOR FRMR"/>
    <property type="match status" value="1"/>
</dbReference>
<dbReference type="OrthoDB" id="9806052at2"/>
<evidence type="ECO:0008006" key="4">
    <source>
        <dbReference type="Google" id="ProtNLM"/>
    </source>
</evidence>
<dbReference type="GO" id="GO:0046872">
    <property type="term" value="F:metal ion binding"/>
    <property type="evidence" value="ECO:0007669"/>
    <property type="project" value="InterPro"/>
</dbReference>
<proteinExistence type="inferred from homology"/>
<dbReference type="AlphaFoldDB" id="A0A0F3L051"/>
<name>A0A0F3L051_9GAMM</name>
<dbReference type="Proteomes" id="UP000033651">
    <property type="component" value="Unassembled WGS sequence"/>
</dbReference>
<organism evidence="2 3">
    <name type="scientific">Luteibacter yeojuensis</name>
    <dbReference type="NCBI Taxonomy" id="345309"/>
    <lineage>
        <taxon>Bacteria</taxon>
        <taxon>Pseudomonadati</taxon>
        <taxon>Pseudomonadota</taxon>
        <taxon>Gammaproteobacteria</taxon>
        <taxon>Lysobacterales</taxon>
        <taxon>Rhodanobacteraceae</taxon>
        <taxon>Luteibacter</taxon>
    </lineage>
</organism>
<dbReference type="GO" id="GO:0003677">
    <property type="term" value="F:DNA binding"/>
    <property type="evidence" value="ECO:0007669"/>
    <property type="project" value="InterPro"/>
</dbReference>
<dbReference type="InterPro" id="IPR038390">
    <property type="entry name" value="Metal_Tscrpt_repr_sf"/>
</dbReference>